<dbReference type="PANTHER" id="PTHR12497:SF0">
    <property type="entry name" value="TAFAZZIN"/>
    <property type="match status" value="1"/>
</dbReference>
<dbReference type="OrthoDB" id="193467at2759"/>
<name>A0A9P8UZP7_9PEZI</name>
<sequence>MGPGSPRHMLQEQVSLHLSSHHSARAHAHVYHRALATFFSLGQVLPTHRFLYSRHGGAFQSTIPQAIRLLSAQPFAGAQPGSSSPPLISSPADEIPDPFTTGGLTFTTTGTDSFTAPSAYAQNRMAWLHVFPEGCTHQHPDLTLRYFKWGTARLILESDPMPDVLPIFIDGTQHMMPENRTFPRFLPRVNKTLRVSFGELVDREATFGDLRKKWQELVRKETKDGKALAMGELTDELKYGREAVELRIEVARRVRDQIEKLRVGAGHAEGDAKLGLAETWAKEPPTEAFPSSVDGSLVRKE</sequence>
<protein>
    <recommendedName>
        <fullName evidence="6">Tafazzin family protein</fullName>
    </recommendedName>
</protein>
<comment type="similarity">
    <text evidence="6">Belongs to the taffazin family.</text>
</comment>
<evidence type="ECO:0000256" key="6">
    <source>
        <dbReference type="RuleBase" id="RU365062"/>
    </source>
</evidence>
<gene>
    <name evidence="8" type="ORF">BKA67DRAFT_551004</name>
</gene>
<dbReference type="RefSeq" id="XP_045965506.1">
    <property type="nucleotide sequence ID" value="XM_046101705.1"/>
</dbReference>
<evidence type="ECO:0000256" key="4">
    <source>
        <dbReference type="ARBA" id="ARBA00023136"/>
    </source>
</evidence>
<keyword evidence="4" id="KW-0472">Membrane</keyword>
<feature type="region of interest" description="Disordered" evidence="7">
    <location>
        <begin position="278"/>
        <end position="301"/>
    </location>
</feature>
<dbReference type="PANTHER" id="PTHR12497">
    <property type="entry name" value="TAZ PROTEIN TAFAZZIN"/>
    <property type="match status" value="1"/>
</dbReference>
<organism evidence="8 9">
    <name type="scientific">Truncatella angustata</name>
    <dbReference type="NCBI Taxonomy" id="152316"/>
    <lineage>
        <taxon>Eukaryota</taxon>
        <taxon>Fungi</taxon>
        <taxon>Dikarya</taxon>
        <taxon>Ascomycota</taxon>
        <taxon>Pezizomycotina</taxon>
        <taxon>Sordariomycetes</taxon>
        <taxon>Xylariomycetidae</taxon>
        <taxon>Amphisphaeriales</taxon>
        <taxon>Sporocadaceae</taxon>
        <taxon>Truncatella</taxon>
    </lineage>
</organism>
<dbReference type="Proteomes" id="UP000758603">
    <property type="component" value="Unassembled WGS sequence"/>
</dbReference>
<accession>A0A9P8UZP7</accession>
<keyword evidence="2" id="KW-0808">Transferase</keyword>
<keyword evidence="9" id="KW-1185">Reference proteome</keyword>
<dbReference type="GO" id="GO:0031966">
    <property type="term" value="C:mitochondrial membrane"/>
    <property type="evidence" value="ECO:0007669"/>
    <property type="project" value="TreeGrafter"/>
</dbReference>
<comment type="caution">
    <text evidence="8">The sequence shown here is derived from an EMBL/GenBank/DDBJ whole genome shotgun (WGS) entry which is preliminary data.</text>
</comment>
<dbReference type="GeneID" id="70130597"/>
<evidence type="ECO:0000256" key="1">
    <source>
        <dbReference type="ARBA" id="ARBA00004170"/>
    </source>
</evidence>
<dbReference type="AlphaFoldDB" id="A0A9P8UZP7"/>
<dbReference type="EMBL" id="JAGPXC010000001">
    <property type="protein sequence ID" value="KAH6661375.1"/>
    <property type="molecule type" value="Genomic_DNA"/>
</dbReference>
<dbReference type="InterPro" id="IPR000872">
    <property type="entry name" value="Tafazzin"/>
</dbReference>
<reference evidence="8" key="1">
    <citation type="journal article" date="2021" name="Nat. Commun.">
        <title>Genetic determinants of endophytism in the Arabidopsis root mycobiome.</title>
        <authorList>
            <person name="Mesny F."/>
            <person name="Miyauchi S."/>
            <person name="Thiergart T."/>
            <person name="Pickel B."/>
            <person name="Atanasova L."/>
            <person name="Karlsson M."/>
            <person name="Huettel B."/>
            <person name="Barry K.W."/>
            <person name="Haridas S."/>
            <person name="Chen C."/>
            <person name="Bauer D."/>
            <person name="Andreopoulos W."/>
            <person name="Pangilinan J."/>
            <person name="LaButti K."/>
            <person name="Riley R."/>
            <person name="Lipzen A."/>
            <person name="Clum A."/>
            <person name="Drula E."/>
            <person name="Henrissat B."/>
            <person name="Kohler A."/>
            <person name="Grigoriev I.V."/>
            <person name="Martin F.M."/>
            <person name="Hacquard S."/>
        </authorList>
    </citation>
    <scope>NUCLEOTIDE SEQUENCE</scope>
    <source>
        <strain evidence="8">MPI-SDFR-AT-0073</strain>
    </source>
</reference>
<dbReference type="GO" id="GO:0047184">
    <property type="term" value="F:1-acylglycerophosphocholine O-acyltransferase activity"/>
    <property type="evidence" value="ECO:0007669"/>
    <property type="project" value="TreeGrafter"/>
</dbReference>
<proteinExistence type="inferred from homology"/>
<evidence type="ECO:0000256" key="5">
    <source>
        <dbReference type="ARBA" id="ARBA00023315"/>
    </source>
</evidence>
<evidence type="ECO:0000313" key="8">
    <source>
        <dbReference type="EMBL" id="KAH6661375.1"/>
    </source>
</evidence>
<dbReference type="GO" id="GO:0035965">
    <property type="term" value="P:cardiolipin acyl-chain remodeling"/>
    <property type="evidence" value="ECO:0007669"/>
    <property type="project" value="TreeGrafter"/>
</dbReference>
<keyword evidence="3" id="KW-0443">Lipid metabolism</keyword>
<dbReference type="GO" id="GO:0007007">
    <property type="term" value="P:inner mitochondrial membrane organization"/>
    <property type="evidence" value="ECO:0007669"/>
    <property type="project" value="TreeGrafter"/>
</dbReference>
<evidence type="ECO:0000256" key="3">
    <source>
        <dbReference type="ARBA" id="ARBA00023098"/>
    </source>
</evidence>
<evidence type="ECO:0000313" key="9">
    <source>
        <dbReference type="Proteomes" id="UP000758603"/>
    </source>
</evidence>
<keyword evidence="5" id="KW-0012">Acyltransferase</keyword>
<evidence type="ECO:0000256" key="2">
    <source>
        <dbReference type="ARBA" id="ARBA00022679"/>
    </source>
</evidence>
<comment type="subcellular location">
    <subcellularLocation>
        <location evidence="1">Membrane</location>
        <topology evidence="1">Peripheral membrane protein</topology>
    </subcellularLocation>
</comment>
<dbReference type="SUPFAM" id="SSF69593">
    <property type="entry name" value="Glycerol-3-phosphate (1)-acyltransferase"/>
    <property type="match status" value="1"/>
</dbReference>
<evidence type="ECO:0000256" key="7">
    <source>
        <dbReference type="SAM" id="MobiDB-lite"/>
    </source>
</evidence>